<keyword evidence="1" id="KW-0472">Membrane</keyword>
<feature type="transmembrane region" description="Helical" evidence="1">
    <location>
        <begin position="75"/>
        <end position="98"/>
    </location>
</feature>
<protein>
    <submittedName>
        <fullName evidence="2">Uncharacterized protein</fullName>
    </submittedName>
</protein>
<keyword evidence="1" id="KW-0812">Transmembrane</keyword>
<sequence length="112" mass="12806">MSKVSHCSRLLKILKKKPSNISVFTSPQVPKGKYYVFIRSKGSDPDDAAHIFKQAKRLTSSSVEYEDWGDRHCAFFLMTLIGFGTTLNFTIRGLFWFVDRYVSVDDDEGSDK</sequence>
<keyword evidence="1" id="KW-1133">Transmembrane helix</keyword>
<keyword evidence="3" id="KW-1185">Reference proteome</keyword>
<evidence type="ECO:0000313" key="2">
    <source>
        <dbReference type="EMBL" id="KAL3518068.1"/>
    </source>
</evidence>
<dbReference type="Proteomes" id="UP001630127">
    <property type="component" value="Unassembled WGS sequence"/>
</dbReference>
<comment type="caution">
    <text evidence="2">The sequence shown here is derived from an EMBL/GenBank/DDBJ whole genome shotgun (WGS) entry which is preliminary data.</text>
</comment>
<gene>
    <name evidence="2" type="ORF">ACH5RR_020657</name>
</gene>
<proteinExistence type="predicted"/>
<dbReference type="AlphaFoldDB" id="A0ABD2ZF71"/>
<evidence type="ECO:0000313" key="3">
    <source>
        <dbReference type="Proteomes" id="UP001630127"/>
    </source>
</evidence>
<evidence type="ECO:0000256" key="1">
    <source>
        <dbReference type="SAM" id="Phobius"/>
    </source>
</evidence>
<name>A0ABD2ZF71_9GENT</name>
<dbReference type="EMBL" id="JBJUIK010000009">
    <property type="protein sequence ID" value="KAL3518068.1"/>
    <property type="molecule type" value="Genomic_DNA"/>
</dbReference>
<organism evidence="2 3">
    <name type="scientific">Cinchona calisaya</name>
    <dbReference type="NCBI Taxonomy" id="153742"/>
    <lineage>
        <taxon>Eukaryota</taxon>
        <taxon>Viridiplantae</taxon>
        <taxon>Streptophyta</taxon>
        <taxon>Embryophyta</taxon>
        <taxon>Tracheophyta</taxon>
        <taxon>Spermatophyta</taxon>
        <taxon>Magnoliopsida</taxon>
        <taxon>eudicotyledons</taxon>
        <taxon>Gunneridae</taxon>
        <taxon>Pentapetalae</taxon>
        <taxon>asterids</taxon>
        <taxon>lamiids</taxon>
        <taxon>Gentianales</taxon>
        <taxon>Rubiaceae</taxon>
        <taxon>Cinchonoideae</taxon>
        <taxon>Cinchoneae</taxon>
        <taxon>Cinchona</taxon>
    </lineage>
</organism>
<accession>A0ABD2ZF71</accession>
<reference evidence="2 3" key="1">
    <citation type="submission" date="2024-11" db="EMBL/GenBank/DDBJ databases">
        <title>A near-complete genome assembly of Cinchona calisaya.</title>
        <authorList>
            <person name="Lian D.C."/>
            <person name="Zhao X.W."/>
            <person name="Wei L."/>
        </authorList>
    </citation>
    <scope>NUCLEOTIDE SEQUENCE [LARGE SCALE GENOMIC DNA]</scope>
    <source>
        <tissue evidence="2">Nenye</tissue>
    </source>
</reference>